<reference evidence="3 4" key="1">
    <citation type="submission" date="2016-10" db="EMBL/GenBank/DDBJ databases">
        <authorList>
            <person name="de Groot N.N."/>
        </authorList>
    </citation>
    <scope>NUCLEOTIDE SEQUENCE [LARGE SCALE GENOMIC DNA]</scope>
    <source>
        <strain evidence="3 4">DSM 17890</strain>
    </source>
</reference>
<evidence type="ECO:0000256" key="2">
    <source>
        <dbReference type="RuleBase" id="RU003707"/>
    </source>
</evidence>
<comment type="similarity">
    <text evidence="1 2">Belongs to the enoyl-CoA hydratase/isomerase family.</text>
</comment>
<dbReference type="Gene3D" id="3.90.226.10">
    <property type="entry name" value="2-enoyl-CoA Hydratase, Chain A, domain 1"/>
    <property type="match status" value="1"/>
</dbReference>
<dbReference type="Proteomes" id="UP000199118">
    <property type="component" value="Unassembled WGS sequence"/>
</dbReference>
<dbReference type="OrthoDB" id="7619812at2"/>
<evidence type="ECO:0000313" key="3">
    <source>
        <dbReference type="EMBL" id="SDW22561.1"/>
    </source>
</evidence>
<dbReference type="RefSeq" id="WP_092679500.1">
    <property type="nucleotide sequence ID" value="NZ_FNMZ01000001.1"/>
</dbReference>
<sequence length="264" mass="27585">MTETLLREMRDGLLILTMNRPERRNAMNPDLTAALRDATAEAAEDPAVRAVLLTGAGDAFCVGGDVKAMNEGSGRAPSLGERIHSLRDRMNSSRYLHEMAKPTIAAINGPAAGAGLSLALACDFRVCASTAKLTTAFAKVGLSGDYGGTYFLSQILSPAKARELYLLSPVLTGEEAAAIGMVTKSVAPEAVMDEALAMGASLAAGPTVTLGKIKRNLALAAAGAGLNACFDSEARNHSECGYTEDHKEAAAAFVEKRRPVFVGR</sequence>
<protein>
    <submittedName>
        <fullName evidence="3">Enoyl-CoA hydratase</fullName>
    </submittedName>
</protein>
<dbReference type="SUPFAM" id="SSF52096">
    <property type="entry name" value="ClpP/crotonase"/>
    <property type="match status" value="1"/>
</dbReference>
<proteinExistence type="inferred from homology"/>
<dbReference type="PANTHER" id="PTHR43459:SF1">
    <property type="entry name" value="EG:BACN32G11.4 PROTEIN"/>
    <property type="match status" value="1"/>
</dbReference>
<dbReference type="InterPro" id="IPR014748">
    <property type="entry name" value="Enoyl-CoA_hydra_C"/>
</dbReference>
<gene>
    <name evidence="3" type="ORF">SAMN05444336_101454</name>
</gene>
<dbReference type="PANTHER" id="PTHR43459">
    <property type="entry name" value="ENOYL-COA HYDRATASE"/>
    <property type="match status" value="1"/>
</dbReference>
<dbReference type="CDD" id="cd06558">
    <property type="entry name" value="crotonase-like"/>
    <property type="match status" value="1"/>
</dbReference>
<dbReference type="Pfam" id="PF00378">
    <property type="entry name" value="ECH_1"/>
    <property type="match status" value="1"/>
</dbReference>
<accession>A0A1H2RT13</accession>
<name>A0A1H2RT13_9RHOB</name>
<evidence type="ECO:0000256" key="1">
    <source>
        <dbReference type="ARBA" id="ARBA00005254"/>
    </source>
</evidence>
<dbReference type="InterPro" id="IPR001753">
    <property type="entry name" value="Enoyl-CoA_hydra/iso"/>
</dbReference>
<dbReference type="InterPro" id="IPR018376">
    <property type="entry name" value="Enoyl-CoA_hyd/isom_CS"/>
</dbReference>
<organism evidence="3 4">
    <name type="scientific">Albimonas donghaensis</name>
    <dbReference type="NCBI Taxonomy" id="356660"/>
    <lineage>
        <taxon>Bacteria</taxon>
        <taxon>Pseudomonadati</taxon>
        <taxon>Pseudomonadota</taxon>
        <taxon>Alphaproteobacteria</taxon>
        <taxon>Rhodobacterales</taxon>
        <taxon>Paracoccaceae</taxon>
        <taxon>Albimonas</taxon>
    </lineage>
</organism>
<dbReference type="AlphaFoldDB" id="A0A1H2RT13"/>
<dbReference type="Gene3D" id="1.10.12.10">
    <property type="entry name" value="Lyase 2-enoyl-coa Hydratase, Chain A, domain 2"/>
    <property type="match status" value="1"/>
</dbReference>
<dbReference type="PROSITE" id="PS00166">
    <property type="entry name" value="ENOYL_COA_HYDRATASE"/>
    <property type="match status" value="1"/>
</dbReference>
<dbReference type="EMBL" id="FNMZ01000001">
    <property type="protein sequence ID" value="SDW22561.1"/>
    <property type="molecule type" value="Genomic_DNA"/>
</dbReference>
<keyword evidence="4" id="KW-1185">Reference proteome</keyword>
<dbReference type="GO" id="GO:0003824">
    <property type="term" value="F:catalytic activity"/>
    <property type="evidence" value="ECO:0007669"/>
    <property type="project" value="InterPro"/>
</dbReference>
<evidence type="ECO:0000313" key="4">
    <source>
        <dbReference type="Proteomes" id="UP000199118"/>
    </source>
</evidence>
<dbReference type="InterPro" id="IPR029045">
    <property type="entry name" value="ClpP/crotonase-like_dom_sf"/>
</dbReference>
<dbReference type="STRING" id="356660.SAMN05444336_101454"/>